<reference evidence="2" key="1">
    <citation type="submission" date="2014-11" db="EMBL/GenBank/DDBJ databases">
        <authorList>
            <person name="Otto D Thomas"/>
            <person name="Naeem Raeece"/>
        </authorList>
    </citation>
    <scope>NUCLEOTIDE SEQUENCE</scope>
</reference>
<proteinExistence type="predicted"/>
<organism evidence="2">
    <name type="scientific">Chromera velia CCMP2878</name>
    <dbReference type="NCBI Taxonomy" id="1169474"/>
    <lineage>
        <taxon>Eukaryota</taxon>
        <taxon>Sar</taxon>
        <taxon>Alveolata</taxon>
        <taxon>Colpodellida</taxon>
        <taxon>Chromeraceae</taxon>
        <taxon>Chromera</taxon>
    </lineage>
</organism>
<dbReference type="VEuPathDB" id="CryptoDB:Cvel_25089"/>
<dbReference type="AlphaFoldDB" id="A0A0G4H892"/>
<protein>
    <submittedName>
        <fullName evidence="2">Uncharacterized protein</fullName>
    </submittedName>
</protein>
<evidence type="ECO:0000313" key="2">
    <source>
        <dbReference type="EMBL" id="CEM40041.1"/>
    </source>
</evidence>
<feature type="signal peptide" evidence="1">
    <location>
        <begin position="1"/>
        <end position="20"/>
    </location>
</feature>
<feature type="chain" id="PRO_5005191233" evidence="1">
    <location>
        <begin position="21"/>
        <end position="259"/>
    </location>
</feature>
<evidence type="ECO:0000256" key="1">
    <source>
        <dbReference type="SAM" id="SignalP"/>
    </source>
</evidence>
<name>A0A0G4H892_9ALVE</name>
<gene>
    <name evidence="2" type="ORF">Cvel_25089</name>
</gene>
<dbReference type="EMBL" id="CDMZ01001979">
    <property type="protein sequence ID" value="CEM40041.1"/>
    <property type="molecule type" value="Genomic_DNA"/>
</dbReference>
<sequence length="259" mass="28999">MKFAGLSSLFSAIAVGFGSATEEPQPPRWADQWSAEFTERIELVNGTESKVRNQNHGRWFYDWPNRQSRFDHDSGHMNNFCRRGANGRVSDALKPDNDTQSCRLYFDASEKMFVSYPDSGFCCELCAGGLGCTILLPSWVSTGVYEGKTEAEGRTCDVWHAKGAVAEDYWMEDSKGVPCRYQETFGNPVKLRHTIQFHKNSYVRGPEAVSRSDIFTVPDGCEAKCLKPWPPVGPPPSRGALRGSDVMIVRGEEERLVVQ</sequence>
<dbReference type="PhylomeDB" id="A0A0G4H892"/>
<keyword evidence="1" id="KW-0732">Signal</keyword>
<accession>A0A0G4H892</accession>